<dbReference type="GO" id="GO:0003700">
    <property type="term" value="F:DNA-binding transcription factor activity"/>
    <property type="evidence" value="ECO:0007669"/>
    <property type="project" value="InterPro"/>
</dbReference>
<dbReference type="AlphaFoldDB" id="A0A5K7S5M0"/>
<dbReference type="Gene3D" id="1.10.10.60">
    <property type="entry name" value="Homeodomain-like"/>
    <property type="match status" value="1"/>
</dbReference>
<name>A0A5K7S5M0_9BACT</name>
<dbReference type="KEGG" id="anf:AQPE_0944"/>
<dbReference type="InterPro" id="IPR020449">
    <property type="entry name" value="Tscrpt_reg_AraC-type_HTH"/>
</dbReference>
<organism evidence="5 6">
    <name type="scientific">Aquipluma nitroreducens</name>
    <dbReference type="NCBI Taxonomy" id="2010828"/>
    <lineage>
        <taxon>Bacteria</taxon>
        <taxon>Pseudomonadati</taxon>
        <taxon>Bacteroidota</taxon>
        <taxon>Bacteroidia</taxon>
        <taxon>Marinilabiliales</taxon>
        <taxon>Prolixibacteraceae</taxon>
        <taxon>Aquipluma</taxon>
    </lineage>
</organism>
<dbReference type="SMART" id="SM00342">
    <property type="entry name" value="HTH_ARAC"/>
    <property type="match status" value="1"/>
</dbReference>
<evidence type="ECO:0000259" key="4">
    <source>
        <dbReference type="PROSITE" id="PS01124"/>
    </source>
</evidence>
<dbReference type="RefSeq" id="WP_318349837.1">
    <property type="nucleotide sequence ID" value="NZ_AP018694.1"/>
</dbReference>
<dbReference type="EMBL" id="AP018694">
    <property type="protein sequence ID" value="BBE16797.1"/>
    <property type="molecule type" value="Genomic_DNA"/>
</dbReference>
<evidence type="ECO:0000313" key="6">
    <source>
        <dbReference type="Proteomes" id="UP001193389"/>
    </source>
</evidence>
<reference evidence="5" key="1">
    <citation type="journal article" date="2020" name="Int. J. Syst. Evol. Microbiol.">
        <title>Aquipluma nitroreducens gen. nov. sp. nov., a novel facultatively anaerobic bacterium isolated from a freshwater lake.</title>
        <authorList>
            <person name="Watanabe M."/>
            <person name="Kojima H."/>
            <person name="Fukui M."/>
        </authorList>
    </citation>
    <scope>NUCLEOTIDE SEQUENCE</scope>
    <source>
        <strain evidence="5">MeG22</strain>
    </source>
</reference>
<protein>
    <submittedName>
        <fullName evidence="5">Transcriptional regulator, AraC family</fullName>
    </submittedName>
</protein>
<keyword evidence="1" id="KW-0805">Transcription regulation</keyword>
<keyword evidence="3" id="KW-0804">Transcription</keyword>
<accession>A0A5K7S5M0</accession>
<dbReference type="Pfam" id="PF12833">
    <property type="entry name" value="HTH_18"/>
    <property type="match status" value="1"/>
</dbReference>
<dbReference type="InterPro" id="IPR009057">
    <property type="entry name" value="Homeodomain-like_sf"/>
</dbReference>
<proteinExistence type="predicted"/>
<dbReference type="Proteomes" id="UP001193389">
    <property type="component" value="Chromosome"/>
</dbReference>
<gene>
    <name evidence="5" type="ORF">AQPE_0944</name>
</gene>
<dbReference type="InterPro" id="IPR018060">
    <property type="entry name" value="HTH_AraC"/>
</dbReference>
<dbReference type="PANTHER" id="PTHR43280:SF2">
    <property type="entry name" value="HTH-TYPE TRANSCRIPTIONAL REGULATOR EXSA"/>
    <property type="match status" value="1"/>
</dbReference>
<dbReference type="PRINTS" id="PR00032">
    <property type="entry name" value="HTHARAC"/>
</dbReference>
<evidence type="ECO:0000256" key="1">
    <source>
        <dbReference type="ARBA" id="ARBA00023015"/>
    </source>
</evidence>
<dbReference type="PROSITE" id="PS01124">
    <property type="entry name" value="HTH_ARAC_FAMILY_2"/>
    <property type="match status" value="1"/>
</dbReference>
<evidence type="ECO:0000313" key="5">
    <source>
        <dbReference type="EMBL" id="BBE16797.1"/>
    </source>
</evidence>
<dbReference type="PANTHER" id="PTHR43280">
    <property type="entry name" value="ARAC-FAMILY TRANSCRIPTIONAL REGULATOR"/>
    <property type="match status" value="1"/>
</dbReference>
<evidence type="ECO:0000256" key="3">
    <source>
        <dbReference type="ARBA" id="ARBA00023163"/>
    </source>
</evidence>
<feature type="domain" description="HTH araC/xylS-type" evidence="4">
    <location>
        <begin position="188"/>
        <end position="298"/>
    </location>
</feature>
<evidence type="ECO:0000256" key="2">
    <source>
        <dbReference type="ARBA" id="ARBA00023125"/>
    </source>
</evidence>
<sequence length="301" mass="35041">MTKAQSIEEFYQNQFNCIPESLKKEIGHFNIFHREDFCCANKPVPYSRKDYYKITLLKGANKIHYADKTVLSEHNALMFSNPMIPYNWEPLEDNQSGVFCIFTEEFFSQYGAIKDYPIYRPGSNLVYLLDNSQLAEIEAIYQKMFDEIASDYLYKYDVLRGLVFNLIHTALKMQLTEATRLSPSNGTARIASLFAELLERQFPIESVVQRMKLRTPNDFAAHLSIHVNHLNRSLKEVTGKTTSQLIAERVSQEARALLKQTNWNISEIAYSLGFEELPHFINFFKKNFNQTPKIFRNETNV</sequence>
<keyword evidence="6" id="KW-1185">Reference proteome</keyword>
<dbReference type="SUPFAM" id="SSF46689">
    <property type="entry name" value="Homeodomain-like"/>
    <property type="match status" value="1"/>
</dbReference>
<keyword evidence="2" id="KW-0238">DNA-binding</keyword>
<dbReference type="GO" id="GO:0043565">
    <property type="term" value="F:sequence-specific DNA binding"/>
    <property type="evidence" value="ECO:0007669"/>
    <property type="project" value="InterPro"/>
</dbReference>